<protein>
    <submittedName>
        <fullName evidence="2">Uncharacterized protein</fullName>
    </submittedName>
</protein>
<keyword evidence="3" id="KW-1185">Reference proteome</keyword>
<dbReference type="Proteomes" id="UP000321583">
    <property type="component" value="Unassembled WGS sequence"/>
</dbReference>
<feature type="signal peptide" evidence="1">
    <location>
        <begin position="1"/>
        <end position="29"/>
    </location>
</feature>
<comment type="caution">
    <text evidence="2">The sequence shown here is derived from an EMBL/GenBank/DDBJ whole genome shotgun (WGS) entry which is preliminary data.</text>
</comment>
<organism evidence="2 3">
    <name type="scientific">Pseudoxanthomonas taiwanensis J19</name>
    <dbReference type="NCBI Taxonomy" id="935569"/>
    <lineage>
        <taxon>Bacteria</taxon>
        <taxon>Pseudomonadati</taxon>
        <taxon>Pseudomonadota</taxon>
        <taxon>Gammaproteobacteria</taxon>
        <taxon>Lysobacterales</taxon>
        <taxon>Lysobacteraceae</taxon>
        <taxon>Pseudoxanthomonas</taxon>
    </lineage>
</organism>
<dbReference type="RefSeq" id="WP_028914274.1">
    <property type="nucleotide sequence ID" value="NZ_VLJS01000063.1"/>
</dbReference>
<accession>A0A562DJ14</accession>
<proteinExistence type="predicted"/>
<name>A0A562DJ14_9GAMM</name>
<dbReference type="OrthoDB" id="5982726at2"/>
<keyword evidence="1" id="KW-0732">Signal</keyword>
<reference evidence="2 3" key="1">
    <citation type="submission" date="2019-07" db="EMBL/GenBank/DDBJ databases">
        <title>Genome sequencing of lignin-degrading bacterial isolates.</title>
        <authorList>
            <person name="Gladden J."/>
        </authorList>
    </citation>
    <scope>NUCLEOTIDE SEQUENCE [LARGE SCALE GENOMIC DNA]</scope>
    <source>
        <strain evidence="2 3">J19</strain>
    </source>
</reference>
<sequence>MKLRDVPVRTLSRGALCLGALLASASLLAQVRIPAQVQKALKAQADAGTWSESASTVNGITGSGNGANQPALPQVAALNGFLLSFNNGDHKLRHIGVLADGRFTRFAYADRNGDDPFRARAGWTTFTRGIAGEVSAVGGGKFRIELPTPRPEGHVLVLRGFEFRRADGTDANLRNISVKLDGALNIAEVSLTDDQGLDFRGLERTLGAAVASAAAGVPLPGLVEFAHADLARVAARNIPQMVGRYRAYRVTVQYAWIPRALVQQEGTLAGGTGDLGAITPPTPVHALQGFEFTFDNSDHHLLTLAVNADERGKRVFAFQDNNHDDPLRWTVTYLTLKPELRR</sequence>
<dbReference type="EMBL" id="VLJS01000063">
    <property type="protein sequence ID" value="TWH09642.1"/>
    <property type="molecule type" value="Genomic_DNA"/>
</dbReference>
<evidence type="ECO:0000313" key="2">
    <source>
        <dbReference type="EMBL" id="TWH09642.1"/>
    </source>
</evidence>
<gene>
    <name evidence="2" type="ORF">L613_003400000200</name>
</gene>
<feature type="chain" id="PRO_5021726594" evidence="1">
    <location>
        <begin position="30"/>
        <end position="342"/>
    </location>
</feature>
<dbReference type="AlphaFoldDB" id="A0A562DJ14"/>
<evidence type="ECO:0000256" key="1">
    <source>
        <dbReference type="SAM" id="SignalP"/>
    </source>
</evidence>
<evidence type="ECO:0000313" key="3">
    <source>
        <dbReference type="Proteomes" id="UP000321583"/>
    </source>
</evidence>